<feature type="transmembrane region" description="Helical" evidence="2">
    <location>
        <begin position="269"/>
        <end position="292"/>
    </location>
</feature>
<evidence type="ECO:0000313" key="4">
    <source>
        <dbReference type="Proteomes" id="UP001596337"/>
    </source>
</evidence>
<dbReference type="EMBL" id="JBHSXX010000001">
    <property type="protein sequence ID" value="MFC6869786.1"/>
    <property type="molecule type" value="Genomic_DNA"/>
</dbReference>
<evidence type="ECO:0000256" key="2">
    <source>
        <dbReference type="SAM" id="Phobius"/>
    </source>
</evidence>
<keyword evidence="2" id="KW-1133">Transmembrane helix</keyword>
<reference evidence="4" key="1">
    <citation type="journal article" date="2019" name="Int. J. Syst. Evol. Microbiol.">
        <title>The Global Catalogue of Microorganisms (GCM) 10K type strain sequencing project: providing services to taxonomists for standard genome sequencing and annotation.</title>
        <authorList>
            <consortium name="The Broad Institute Genomics Platform"/>
            <consortium name="The Broad Institute Genome Sequencing Center for Infectious Disease"/>
            <person name="Wu L."/>
            <person name="Ma J."/>
        </authorList>
    </citation>
    <scope>NUCLEOTIDE SEQUENCE [LARGE SCALE GENOMIC DNA]</scope>
    <source>
        <strain evidence="4">KCTC 32255</strain>
    </source>
</reference>
<keyword evidence="4" id="KW-1185">Reference proteome</keyword>
<comment type="caution">
    <text evidence="3">The sequence shown here is derived from an EMBL/GenBank/DDBJ whole genome shotgun (WGS) entry which is preliminary data.</text>
</comment>
<feature type="region of interest" description="Disordered" evidence="1">
    <location>
        <begin position="188"/>
        <end position="261"/>
    </location>
</feature>
<keyword evidence="2" id="KW-0812">Transmembrane</keyword>
<feature type="compositionally biased region" description="Pro residues" evidence="1">
    <location>
        <begin position="218"/>
        <end position="230"/>
    </location>
</feature>
<evidence type="ECO:0000256" key="1">
    <source>
        <dbReference type="SAM" id="MobiDB-lite"/>
    </source>
</evidence>
<gene>
    <name evidence="3" type="ORF">ACFQGD_21830</name>
</gene>
<name>A0ABW2C387_9PSEU</name>
<protein>
    <recommendedName>
        <fullName evidence="5">Nuclease-related domain-containing protein</fullName>
    </recommendedName>
</protein>
<keyword evidence="2" id="KW-0472">Membrane</keyword>
<dbReference type="Proteomes" id="UP001596337">
    <property type="component" value="Unassembled WGS sequence"/>
</dbReference>
<feature type="compositionally biased region" description="Low complexity" evidence="1">
    <location>
        <begin position="231"/>
        <end position="261"/>
    </location>
</feature>
<dbReference type="RefSeq" id="WP_345401077.1">
    <property type="nucleotide sequence ID" value="NZ_BAABLA010000103.1"/>
</dbReference>
<evidence type="ECO:0008006" key="5">
    <source>
        <dbReference type="Google" id="ProtNLM"/>
    </source>
</evidence>
<accession>A0ABW2C387</accession>
<sequence length="457" mass="47262">MRLVGDGKPNSLIAADISASLRGLGRGDGTVGGMALMNVTPRGFSTPFDAIVVTPHGVLLISGVELPGPTMRLDAPLYGQWKADNWPLVGSGDAVNPGSPALAASRHLAQRIAHEAGLTVPVATVLAVGPFVDSVAPGQGDLDQPVRVLYPTINGLKNAIAALTPPGPNPCSAEQARAVLRAVDPATPIQPDTTLAKEGFPSAVTTARPPSSGAAPHGQPPAAPPGPTPQAPGAGPRAVPGRPHPTASGPPHQQPSSSPRQRSMLLRPLPIAVVCLLVVGLIAVIAVATAGASDSSPTGSSTPLPDLVIHNVDGLDFHVMAADTDRRCARHTYGDLRSTVAASDCEGVHLGSYLTTVDGRRAAVSMALFEFDSSKQAERIDKLVNTTGTGWALDLATDRDAWPDTSAVGTPSYRSATADTRLRLVRAIWLDESDDGDDTSLTPVVRRAFVVPMPHLR</sequence>
<organism evidence="3 4">
    <name type="scientific">Haloechinothrix salitolerans</name>
    <dbReference type="NCBI Taxonomy" id="926830"/>
    <lineage>
        <taxon>Bacteria</taxon>
        <taxon>Bacillati</taxon>
        <taxon>Actinomycetota</taxon>
        <taxon>Actinomycetes</taxon>
        <taxon>Pseudonocardiales</taxon>
        <taxon>Pseudonocardiaceae</taxon>
        <taxon>Haloechinothrix</taxon>
    </lineage>
</organism>
<evidence type="ECO:0000313" key="3">
    <source>
        <dbReference type="EMBL" id="MFC6869786.1"/>
    </source>
</evidence>
<proteinExistence type="predicted"/>